<dbReference type="EMBL" id="VDCV01000018">
    <property type="protein sequence ID" value="KAB5513644.1"/>
    <property type="molecule type" value="Genomic_DNA"/>
</dbReference>
<dbReference type="Proteomes" id="UP000326939">
    <property type="component" value="Chromosome 18"/>
</dbReference>
<reference evidence="2" key="1">
    <citation type="journal article" date="2019" name="Gigascience">
        <title>De novo genome assembly of the endangered Acer yangbiense, a plant species with extremely small populations endemic to Yunnan Province, China.</title>
        <authorList>
            <person name="Yang J."/>
            <person name="Wariss H.M."/>
            <person name="Tao L."/>
            <person name="Zhang R."/>
            <person name="Yun Q."/>
            <person name="Hollingsworth P."/>
            <person name="Dao Z."/>
            <person name="Luo G."/>
            <person name="Guo H."/>
            <person name="Ma Y."/>
            <person name="Sun W."/>
        </authorList>
    </citation>
    <scope>NUCLEOTIDE SEQUENCE [LARGE SCALE GENOMIC DNA]</scope>
    <source>
        <strain evidence="2">cv. br00</strain>
    </source>
</reference>
<name>A0A5N5J7H2_9ROSI</name>
<sequence>MNHSFFEFGWELFTPLKSLRLLMEGFKNNAHLNPFKFYVISGHKVVQASILCKCNNQVNEEGGEYGWNQMRTSPAYSLFKALTHQIPIFSYHNGSYTKPRFKRCCHCGSDASLHISDCDVTIYFLDELRECNSPNSK</sequence>
<evidence type="ECO:0000313" key="1">
    <source>
        <dbReference type="EMBL" id="KAB5513644.1"/>
    </source>
</evidence>
<gene>
    <name evidence="1" type="ORF">DKX38_027550</name>
</gene>
<dbReference type="AlphaFoldDB" id="A0A5N5J7H2"/>
<protein>
    <submittedName>
        <fullName evidence="1">Uncharacterized protein</fullName>
    </submittedName>
</protein>
<proteinExistence type="predicted"/>
<keyword evidence="2" id="KW-1185">Reference proteome</keyword>
<comment type="caution">
    <text evidence="1">The sequence shown here is derived from an EMBL/GenBank/DDBJ whole genome shotgun (WGS) entry which is preliminary data.</text>
</comment>
<accession>A0A5N5J7H2</accession>
<evidence type="ECO:0000313" key="2">
    <source>
        <dbReference type="Proteomes" id="UP000326939"/>
    </source>
</evidence>
<organism evidence="1 2">
    <name type="scientific">Salix brachista</name>
    <dbReference type="NCBI Taxonomy" id="2182728"/>
    <lineage>
        <taxon>Eukaryota</taxon>
        <taxon>Viridiplantae</taxon>
        <taxon>Streptophyta</taxon>
        <taxon>Embryophyta</taxon>
        <taxon>Tracheophyta</taxon>
        <taxon>Spermatophyta</taxon>
        <taxon>Magnoliopsida</taxon>
        <taxon>eudicotyledons</taxon>
        <taxon>Gunneridae</taxon>
        <taxon>Pentapetalae</taxon>
        <taxon>rosids</taxon>
        <taxon>fabids</taxon>
        <taxon>Malpighiales</taxon>
        <taxon>Salicaceae</taxon>
        <taxon>Saliceae</taxon>
        <taxon>Salix</taxon>
    </lineage>
</organism>